<comment type="caution">
    <text evidence="1">The sequence shown here is derived from an EMBL/GenBank/DDBJ whole genome shotgun (WGS) entry which is preliminary data.</text>
</comment>
<name>A0ACC0WGC3_9STRA</name>
<evidence type="ECO:0000313" key="1">
    <source>
        <dbReference type="EMBL" id="KAI9917101.1"/>
    </source>
</evidence>
<dbReference type="EMBL" id="CM047581">
    <property type="protein sequence ID" value="KAI9917101.1"/>
    <property type="molecule type" value="Genomic_DNA"/>
</dbReference>
<evidence type="ECO:0000313" key="2">
    <source>
        <dbReference type="Proteomes" id="UP001163321"/>
    </source>
</evidence>
<gene>
    <name evidence="1" type="ORF">PsorP6_017226</name>
</gene>
<protein>
    <submittedName>
        <fullName evidence="1">Uncharacterized protein</fullName>
    </submittedName>
</protein>
<proteinExistence type="predicted"/>
<keyword evidence="2" id="KW-1185">Reference proteome</keyword>
<sequence>MSKVFKLPRIVGGTYPTNRPEIRQIIFNRYRFAHNEALVALRKPVVDVISRLEMRTAILADTFKELLQLVREILLRAAWGFCKNDATQLAKETISYGNSDLPFHMLHQRKLVPIGNRSPATLLFSTALLSWSL</sequence>
<dbReference type="Proteomes" id="UP001163321">
    <property type="component" value="Chromosome 2"/>
</dbReference>
<organism evidence="1 2">
    <name type="scientific">Peronosclerospora sorghi</name>
    <dbReference type="NCBI Taxonomy" id="230839"/>
    <lineage>
        <taxon>Eukaryota</taxon>
        <taxon>Sar</taxon>
        <taxon>Stramenopiles</taxon>
        <taxon>Oomycota</taxon>
        <taxon>Peronosporomycetes</taxon>
        <taxon>Peronosporales</taxon>
        <taxon>Peronosporaceae</taxon>
        <taxon>Peronosclerospora</taxon>
    </lineage>
</organism>
<reference evidence="1 2" key="1">
    <citation type="journal article" date="2022" name="bioRxiv">
        <title>The genome of the oomycete Peronosclerospora sorghi, a cosmopolitan pathogen of maize and sorghum, is inflated with dispersed pseudogenes.</title>
        <authorList>
            <person name="Fletcher K."/>
            <person name="Martin F."/>
            <person name="Isakeit T."/>
            <person name="Cavanaugh K."/>
            <person name="Magill C."/>
            <person name="Michelmore R."/>
        </authorList>
    </citation>
    <scope>NUCLEOTIDE SEQUENCE [LARGE SCALE GENOMIC DNA]</scope>
    <source>
        <strain evidence="1">P6</strain>
    </source>
</reference>
<accession>A0ACC0WGC3</accession>